<dbReference type="InterPro" id="IPR025558">
    <property type="entry name" value="DUF4283"/>
</dbReference>
<evidence type="ECO:0000313" key="4">
    <source>
        <dbReference type="Proteomes" id="UP000593575"/>
    </source>
</evidence>
<dbReference type="PANTHER" id="PTHR31286">
    <property type="entry name" value="GLYCINE-RICH CELL WALL STRUCTURAL PROTEIN 1.8-LIKE"/>
    <property type="match status" value="1"/>
</dbReference>
<accession>A0A7J9K8H6</accession>
<protein>
    <recommendedName>
        <fullName evidence="2">DUF4283 domain-containing protein</fullName>
    </recommendedName>
</protein>
<organism evidence="3 4">
    <name type="scientific">Gossypium armourianum</name>
    <dbReference type="NCBI Taxonomy" id="34283"/>
    <lineage>
        <taxon>Eukaryota</taxon>
        <taxon>Viridiplantae</taxon>
        <taxon>Streptophyta</taxon>
        <taxon>Embryophyta</taxon>
        <taxon>Tracheophyta</taxon>
        <taxon>Spermatophyta</taxon>
        <taxon>Magnoliopsida</taxon>
        <taxon>eudicotyledons</taxon>
        <taxon>Gunneridae</taxon>
        <taxon>Pentapetalae</taxon>
        <taxon>rosids</taxon>
        <taxon>malvids</taxon>
        <taxon>Malvales</taxon>
        <taxon>Malvaceae</taxon>
        <taxon>Malvoideae</taxon>
        <taxon>Gossypium</taxon>
    </lineage>
</organism>
<feature type="domain" description="DUF4283" evidence="2">
    <location>
        <begin position="92"/>
        <end position="168"/>
    </location>
</feature>
<keyword evidence="4" id="KW-1185">Reference proteome</keyword>
<dbReference type="InterPro" id="IPR040256">
    <property type="entry name" value="At4g02000-like"/>
</dbReference>
<dbReference type="AlphaFoldDB" id="A0A7J9K8H6"/>
<name>A0A7J9K8H6_9ROSI</name>
<gene>
    <name evidence="3" type="ORF">Goarm_002399</name>
</gene>
<dbReference type="Proteomes" id="UP000593575">
    <property type="component" value="Unassembled WGS sequence"/>
</dbReference>
<feature type="region of interest" description="Disordered" evidence="1">
    <location>
        <begin position="1"/>
        <end position="37"/>
    </location>
</feature>
<evidence type="ECO:0000259" key="2">
    <source>
        <dbReference type="Pfam" id="PF14111"/>
    </source>
</evidence>
<proteinExistence type="predicted"/>
<dbReference type="EMBL" id="JABFAE010000012">
    <property type="protein sequence ID" value="MBA0842579.1"/>
    <property type="molecule type" value="Genomic_DNA"/>
</dbReference>
<dbReference type="PANTHER" id="PTHR31286:SF173">
    <property type="entry name" value="DUF4283 DOMAIN-CONTAINING PROTEIN"/>
    <property type="match status" value="1"/>
</dbReference>
<evidence type="ECO:0000256" key="1">
    <source>
        <dbReference type="SAM" id="MobiDB-lite"/>
    </source>
</evidence>
<comment type="caution">
    <text evidence="3">The sequence shown here is derived from an EMBL/GenBank/DDBJ whole genome shotgun (WGS) entry which is preliminary data.</text>
</comment>
<evidence type="ECO:0000313" key="3">
    <source>
        <dbReference type="EMBL" id="MBA0842579.1"/>
    </source>
</evidence>
<sequence length="213" mass="23983">MSEQPVTVPGRISKKVRCREEEPSDEGGDLETLGAGMSKPFSFKDAVLNTGPMDDEWEVDDLDLREDDVRKDVVDGVPSIEFSDRVYGLAKKSMSKTLVVQLLGRKIGYNALWNKVCALWKPKMRFPLMNIDNDYYLAKFESDLDYNNVVSKGPWVIFGHYLTIQSWSLPQEIGSLIGKVVKVDFQTDKGSRGQFAGFVVQVNLSKPLVSNIR</sequence>
<feature type="non-terminal residue" evidence="3">
    <location>
        <position position="1"/>
    </location>
</feature>
<reference evidence="3 4" key="1">
    <citation type="journal article" date="2019" name="Genome Biol. Evol.">
        <title>Insights into the evolution of the New World diploid cottons (Gossypium, subgenus Houzingenia) based on genome sequencing.</title>
        <authorList>
            <person name="Grover C.E."/>
            <person name="Arick M.A. 2nd"/>
            <person name="Thrash A."/>
            <person name="Conover J.L."/>
            <person name="Sanders W.S."/>
            <person name="Peterson D.G."/>
            <person name="Frelichowski J.E."/>
            <person name="Scheffler J.A."/>
            <person name="Scheffler B.E."/>
            <person name="Wendel J.F."/>
        </authorList>
    </citation>
    <scope>NUCLEOTIDE SEQUENCE [LARGE SCALE GENOMIC DNA]</scope>
    <source>
        <strain evidence="3">6</strain>
        <tissue evidence="3">Leaf</tissue>
    </source>
</reference>
<dbReference type="Pfam" id="PF14111">
    <property type="entry name" value="DUF4283"/>
    <property type="match status" value="1"/>
</dbReference>